<proteinExistence type="predicted"/>
<dbReference type="Proteomes" id="UP000257017">
    <property type="component" value="Chromosome"/>
</dbReference>
<organism evidence="1 2">
    <name type="scientific">Candidatus Karelsulcia muelleri</name>
    <dbReference type="NCBI Taxonomy" id="336810"/>
    <lineage>
        <taxon>Bacteria</taxon>
        <taxon>Pseudomonadati</taxon>
        <taxon>Bacteroidota</taxon>
        <taxon>Flavobacteriia</taxon>
        <taxon>Flavobacteriales</taxon>
        <taxon>Candidatus Karelsulcia</taxon>
    </lineage>
</organism>
<dbReference type="OrthoDB" id="9795058at2"/>
<evidence type="ECO:0000313" key="2">
    <source>
        <dbReference type="Proteomes" id="UP000257017"/>
    </source>
</evidence>
<reference evidence="1 2" key="1">
    <citation type="submission" date="2018-03" db="EMBL/GenBank/DDBJ databases">
        <title>A parallel universe: an anciently diverged bacterial symbiosis in a Hawaiian planthopper (Hemiptera: Cixiidae) reveals rearranged nutritional responsibilities.</title>
        <authorList>
            <person name="Bennett G."/>
            <person name="Mao M."/>
        </authorList>
    </citation>
    <scope>NUCLEOTIDE SEQUENCE [LARGE SCALE GENOMIC DNA]</scope>
    <source>
        <strain evidence="1 2">OLIH</strain>
    </source>
</reference>
<gene>
    <name evidence="1" type="ORF">C9I73_054</name>
</gene>
<dbReference type="EMBL" id="CP028359">
    <property type="protein sequence ID" value="AXN02599.1"/>
    <property type="molecule type" value="Genomic_DNA"/>
</dbReference>
<dbReference type="AlphaFoldDB" id="A0A346E0U4"/>
<protein>
    <submittedName>
        <fullName evidence="1">Uncharacterized protein</fullName>
    </submittedName>
</protein>
<dbReference type="RefSeq" id="WP_158380315.1">
    <property type="nucleotide sequence ID" value="NZ_CP028359.1"/>
</dbReference>
<sequence>MATMESQLRYLYRLQLIDLRYNYLTFLRNRFKKFIIRFNCFLIKKNKYLIKLLKKIKIKKNDFRKYKKLKTQKQKIIKLLTLESIKKENPTHLFMSIEYYTMDFIIKKRKFLKEKKRIILMKNKIKNIIKFIKQQKIKFKLKFIYYNTKYTEINNKTNELRSIYKKIKNKLNKVLYKRYKIIISTNSLAVVPIYKQIPVGNYILISKIKYSNLLERNNLIIDEKSGKILIDYDLAYKENKKMNKILFNKNFSFS</sequence>
<accession>A0A346E0U4</accession>
<name>A0A346E0U4_9FLAO</name>
<evidence type="ECO:0000313" key="1">
    <source>
        <dbReference type="EMBL" id="AXN02599.1"/>
    </source>
</evidence>